<dbReference type="PRINTS" id="PR00605">
    <property type="entry name" value="CYTCHROMECIC"/>
</dbReference>
<dbReference type="PANTHER" id="PTHR35008">
    <property type="entry name" value="BLL4482 PROTEIN-RELATED"/>
    <property type="match status" value="1"/>
</dbReference>
<dbReference type="Proteomes" id="UP000009336">
    <property type="component" value="Unassembled WGS sequence"/>
</dbReference>
<sequence>MKYKILLSLGFSVSLGMSFSLAAQTSSTAINTDSTGIPFGTMASQSGSPAKQASEFTSPSSTLYVPTKVNGQTITPQTSSGSEQVSSKMALTPIPVSGGEVSSVPPMDAHISQGKYLTEAADCSVCHTASGGKPYAGGLPFKTPFGTMYSSNITPDKEFGIGNWSAEEFIDAVKHGKRNDGENLYPSMPYTSYVKLTDDDARSIYDYLMTLPAEHHAPPANEMEFPYNQRWALTFWNILNFKDEDFTRVTEKSTEWNRGAYVADALGHCQECHTPRDISMGLKSDESYAGTSIDGWKAFNISPSIADGIGSWSTSEIVQYLRSGSVPGKATAAGPMAEVISHSTRYMTDTDLNALAVYLKDQPARGSDKGSDRFSQGNAVDNITLQVRGQALSDSPNGATLYNANCASCHGIDGAGIGKKLYYPSLFHNSTTGADDASNLVMVILNGVDRTDAQGRHIVMPAFSNELSSDEIATLATYVTKNFGNPNAEVTADQVEKLRLNEVTVIPGWLLISGGGIGVLIVLAIIAIFIKKRRKI</sequence>
<proteinExistence type="predicted"/>
<dbReference type="PROSITE" id="PS51007">
    <property type="entry name" value="CYTC"/>
    <property type="match status" value="3"/>
</dbReference>
<feature type="domain" description="Cytochrome c" evidence="9">
    <location>
        <begin position="393"/>
        <end position="483"/>
    </location>
</feature>
<reference evidence="10 11" key="1">
    <citation type="journal article" date="2012" name="BMC Genomics">
        <title>Comparative genomics of bacteria in the genus Providencia isolated from wild Drosophila melanogaster.</title>
        <authorList>
            <person name="Galac M.R."/>
            <person name="Lazzaro B.P."/>
        </authorList>
    </citation>
    <scope>NUCLEOTIDE SEQUENCE [LARGE SCALE GENOMIC DNA]</scope>
    <source>
        <strain evidence="10 11">DSM 19968</strain>
    </source>
</reference>
<protein>
    <submittedName>
        <fullName evidence="10">Gluconate 2-dehydrogenase (Acceptor)</fullName>
    </submittedName>
</protein>
<dbReference type="Pfam" id="PF00034">
    <property type="entry name" value="Cytochrom_C"/>
    <property type="match status" value="1"/>
</dbReference>
<keyword evidence="5 6" id="KW-0408">Iron</keyword>
<evidence type="ECO:0000256" key="4">
    <source>
        <dbReference type="ARBA" id="ARBA00022982"/>
    </source>
</evidence>
<dbReference type="EMBL" id="AKKL01000037">
    <property type="protein sequence ID" value="EKT58158.1"/>
    <property type="molecule type" value="Genomic_DNA"/>
</dbReference>
<keyword evidence="7" id="KW-1133">Transmembrane helix</keyword>
<gene>
    <name evidence="10" type="ORF">OOA_13567</name>
</gene>
<comment type="caution">
    <text evidence="10">The sequence shown here is derived from an EMBL/GenBank/DDBJ whole genome shotgun (WGS) entry which is preliminary data.</text>
</comment>
<evidence type="ECO:0000256" key="1">
    <source>
        <dbReference type="ARBA" id="ARBA00022448"/>
    </source>
</evidence>
<evidence type="ECO:0000256" key="8">
    <source>
        <dbReference type="SAM" id="SignalP"/>
    </source>
</evidence>
<evidence type="ECO:0000313" key="11">
    <source>
        <dbReference type="Proteomes" id="UP000009336"/>
    </source>
</evidence>
<dbReference type="eggNOG" id="COG2010">
    <property type="taxonomic scope" value="Bacteria"/>
</dbReference>
<evidence type="ECO:0000256" key="2">
    <source>
        <dbReference type="ARBA" id="ARBA00022617"/>
    </source>
</evidence>
<dbReference type="GO" id="GO:0020037">
    <property type="term" value="F:heme binding"/>
    <property type="evidence" value="ECO:0007669"/>
    <property type="project" value="InterPro"/>
</dbReference>
<name>K8WBX8_9GAMM</name>
<dbReference type="HOGENOM" id="CLU_028594_0_1_6"/>
<dbReference type="InterPro" id="IPR051459">
    <property type="entry name" value="Cytochrome_c-type_DH"/>
</dbReference>
<dbReference type="STRING" id="1141662.OOA_13567"/>
<keyword evidence="1" id="KW-0813">Transport</keyword>
<keyword evidence="2 6" id="KW-0349">Heme</keyword>
<feature type="chain" id="PRO_5003921275" evidence="8">
    <location>
        <begin position="23"/>
        <end position="536"/>
    </location>
</feature>
<dbReference type="PATRIC" id="fig|1141662.3.peg.2755"/>
<keyword evidence="7" id="KW-0472">Membrane</keyword>
<evidence type="ECO:0000256" key="7">
    <source>
        <dbReference type="SAM" id="Phobius"/>
    </source>
</evidence>
<dbReference type="RefSeq" id="WP_008912705.1">
    <property type="nucleotide sequence ID" value="NZ_KB233223.1"/>
</dbReference>
<evidence type="ECO:0000256" key="5">
    <source>
        <dbReference type="ARBA" id="ARBA00023004"/>
    </source>
</evidence>
<dbReference type="PANTHER" id="PTHR35008:SF8">
    <property type="entry name" value="ALCOHOL DEHYDROGENASE CYTOCHROME C SUBUNIT"/>
    <property type="match status" value="1"/>
</dbReference>
<keyword evidence="11" id="KW-1185">Reference proteome</keyword>
<organism evidence="10 11">
    <name type="scientific">Providencia burhodogranariea DSM 19968</name>
    <dbReference type="NCBI Taxonomy" id="1141662"/>
    <lineage>
        <taxon>Bacteria</taxon>
        <taxon>Pseudomonadati</taxon>
        <taxon>Pseudomonadota</taxon>
        <taxon>Gammaproteobacteria</taxon>
        <taxon>Enterobacterales</taxon>
        <taxon>Morganellaceae</taxon>
        <taxon>Providencia</taxon>
    </lineage>
</organism>
<keyword evidence="4" id="KW-0249">Electron transport</keyword>
<evidence type="ECO:0000256" key="6">
    <source>
        <dbReference type="PROSITE-ProRule" id="PRU00433"/>
    </source>
</evidence>
<keyword evidence="7" id="KW-0812">Transmembrane</keyword>
<dbReference type="InterPro" id="IPR008168">
    <property type="entry name" value="Cyt_C_IC"/>
</dbReference>
<feature type="domain" description="Cytochrome c" evidence="9">
    <location>
        <begin position="254"/>
        <end position="363"/>
    </location>
</feature>
<dbReference type="Pfam" id="PF13442">
    <property type="entry name" value="Cytochrome_CBB3"/>
    <property type="match status" value="1"/>
</dbReference>
<dbReference type="Gene3D" id="1.10.760.10">
    <property type="entry name" value="Cytochrome c-like domain"/>
    <property type="match status" value="2"/>
</dbReference>
<dbReference type="InterPro" id="IPR009056">
    <property type="entry name" value="Cyt_c-like_dom"/>
</dbReference>
<evidence type="ECO:0000259" key="9">
    <source>
        <dbReference type="PROSITE" id="PS51007"/>
    </source>
</evidence>
<accession>K8WBX8</accession>
<dbReference type="SUPFAM" id="SSF46626">
    <property type="entry name" value="Cytochrome c"/>
    <property type="match status" value="3"/>
</dbReference>
<feature type="domain" description="Cytochrome c" evidence="9">
    <location>
        <begin position="109"/>
        <end position="212"/>
    </location>
</feature>
<keyword evidence="8" id="KW-0732">Signal</keyword>
<feature type="transmembrane region" description="Helical" evidence="7">
    <location>
        <begin position="508"/>
        <end position="530"/>
    </location>
</feature>
<evidence type="ECO:0000256" key="3">
    <source>
        <dbReference type="ARBA" id="ARBA00022723"/>
    </source>
</evidence>
<dbReference type="AlphaFoldDB" id="K8WBX8"/>
<dbReference type="InterPro" id="IPR036909">
    <property type="entry name" value="Cyt_c-like_dom_sf"/>
</dbReference>
<dbReference type="GO" id="GO:0009055">
    <property type="term" value="F:electron transfer activity"/>
    <property type="evidence" value="ECO:0007669"/>
    <property type="project" value="InterPro"/>
</dbReference>
<keyword evidence="3 6" id="KW-0479">Metal-binding</keyword>
<evidence type="ECO:0000313" key="10">
    <source>
        <dbReference type="EMBL" id="EKT58158.1"/>
    </source>
</evidence>
<feature type="signal peptide" evidence="8">
    <location>
        <begin position="1"/>
        <end position="22"/>
    </location>
</feature>
<dbReference type="GO" id="GO:0005506">
    <property type="term" value="F:iron ion binding"/>
    <property type="evidence" value="ECO:0007669"/>
    <property type="project" value="InterPro"/>
</dbReference>